<dbReference type="AlphaFoldDB" id="A0A7W8ZNY8"/>
<evidence type="ECO:0000313" key="3">
    <source>
        <dbReference type="Proteomes" id="UP000537204"/>
    </source>
</evidence>
<gene>
    <name evidence="2" type="ORF">HDE68_003190</name>
</gene>
<dbReference type="Proteomes" id="UP000537204">
    <property type="component" value="Unassembled WGS sequence"/>
</dbReference>
<dbReference type="InterPro" id="IPR003615">
    <property type="entry name" value="HNH_nuc"/>
</dbReference>
<name>A0A7W8ZNY8_9SPHI</name>
<sequence length="119" mass="13968">MLHVNEYAVDHFVPFAFVSHDLIWNLIPADKSFNCSKSDKLPIFDKYFDNYFELQELAMKNVFSYSPKNKLLQDYLTILPDLSLLNSLSKEDLKNRFKDNIYPLITIAANNGFEYIYIS</sequence>
<dbReference type="Gene3D" id="1.10.30.50">
    <property type="match status" value="1"/>
</dbReference>
<reference evidence="2 3" key="1">
    <citation type="submission" date="2020-08" db="EMBL/GenBank/DDBJ databases">
        <title>Genomic Encyclopedia of Type Strains, Phase IV (KMG-V): Genome sequencing to study the core and pangenomes of soil and plant-associated prokaryotes.</title>
        <authorList>
            <person name="Whitman W."/>
        </authorList>
    </citation>
    <scope>NUCLEOTIDE SEQUENCE [LARGE SCALE GENOMIC DNA]</scope>
    <source>
        <strain evidence="2 3">S3M1</strain>
    </source>
</reference>
<protein>
    <recommendedName>
        <fullName evidence="1">HNH nuclease domain-containing protein</fullName>
    </recommendedName>
</protein>
<dbReference type="Pfam" id="PF13395">
    <property type="entry name" value="HNH_4"/>
    <property type="match status" value="1"/>
</dbReference>
<accession>A0A7W8ZNY8</accession>
<feature type="domain" description="HNH nuclease" evidence="1">
    <location>
        <begin position="2"/>
        <end position="42"/>
    </location>
</feature>
<dbReference type="EMBL" id="JACHCE010000004">
    <property type="protein sequence ID" value="MBB5637277.1"/>
    <property type="molecule type" value="Genomic_DNA"/>
</dbReference>
<comment type="caution">
    <text evidence="2">The sequence shown here is derived from an EMBL/GenBank/DDBJ whole genome shotgun (WGS) entry which is preliminary data.</text>
</comment>
<proteinExistence type="predicted"/>
<organism evidence="2 3">
    <name type="scientific">Pedobacter cryoconitis</name>
    <dbReference type="NCBI Taxonomy" id="188932"/>
    <lineage>
        <taxon>Bacteria</taxon>
        <taxon>Pseudomonadati</taxon>
        <taxon>Bacteroidota</taxon>
        <taxon>Sphingobacteriia</taxon>
        <taxon>Sphingobacteriales</taxon>
        <taxon>Sphingobacteriaceae</taxon>
        <taxon>Pedobacter</taxon>
    </lineage>
</organism>
<evidence type="ECO:0000313" key="2">
    <source>
        <dbReference type="EMBL" id="MBB5637277.1"/>
    </source>
</evidence>
<evidence type="ECO:0000259" key="1">
    <source>
        <dbReference type="Pfam" id="PF13395"/>
    </source>
</evidence>